<keyword evidence="3" id="KW-1185">Reference proteome</keyword>
<dbReference type="Proteomes" id="UP001066276">
    <property type="component" value="Chromosome 9"/>
</dbReference>
<name>A0AAV7MTF1_PLEWA</name>
<proteinExistence type="predicted"/>
<organism evidence="2 3">
    <name type="scientific">Pleurodeles waltl</name>
    <name type="common">Iberian ribbed newt</name>
    <dbReference type="NCBI Taxonomy" id="8319"/>
    <lineage>
        <taxon>Eukaryota</taxon>
        <taxon>Metazoa</taxon>
        <taxon>Chordata</taxon>
        <taxon>Craniata</taxon>
        <taxon>Vertebrata</taxon>
        <taxon>Euteleostomi</taxon>
        <taxon>Amphibia</taxon>
        <taxon>Batrachia</taxon>
        <taxon>Caudata</taxon>
        <taxon>Salamandroidea</taxon>
        <taxon>Salamandridae</taxon>
        <taxon>Pleurodelinae</taxon>
        <taxon>Pleurodeles</taxon>
    </lineage>
</organism>
<dbReference type="EMBL" id="JANPWB010000013">
    <property type="protein sequence ID" value="KAJ1105632.1"/>
    <property type="molecule type" value="Genomic_DNA"/>
</dbReference>
<gene>
    <name evidence="2" type="ORF">NDU88_003037</name>
</gene>
<feature type="region of interest" description="Disordered" evidence="1">
    <location>
        <begin position="1"/>
        <end position="30"/>
    </location>
</feature>
<protein>
    <submittedName>
        <fullName evidence="2">Uncharacterized protein</fullName>
    </submittedName>
</protein>
<dbReference type="AlphaFoldDB" id="A0AAV7MTF1"/>
<evidence type="ECO:0000256" key="1">
    <source>
        <dbReference type="SAM" id="MobiDB-lite"/>
    </source>
</evidence>
<sequence>MGVAGEQKSGNPSLIRAREKDTAGRAAEGSEVSGKLGLCSRARAAESWVTSGEFLTVHVRTPGAGRAYAEYSSGRVRRRLSVCHRSRDINRGQLPRMSAGVWSSAQPLPMRPPCRACGSVGQRLGEAADRFLEVGGRLDSVLLCRGVCVGRDPGLSLSVGWVVSLPFTVGPLSSPIVKSRSWRAA</sequence>
<comment type="caution">
    <text evidence="2">The sequence shown here is derived from an EMBL/GenBank/DDBJ whole genome shotgun (WGS) entry which is preliminary data.</text>
</comment>
<reference evidence="2" key="1">
    <citation type="journal article" date="2022" name="bioRxiv">
        <title>Sequencing and chromosome-scale assembly of the giantPleurodeles waltlgenome.</title>
        <authorList>
            <person name="Brown T."/>
            <person name="Elewa A."/>
            <person name="Iarovenko S."/>
            <person name="Subramanian E."/>
            <person name="Araus A.J."/>
            <person name="Petzold A."/>
            <person name="Susuki M."/>
            <person name="Suzuki K.-i.T."/>
            <person name="Hayashi T."/>
            <person name="Toyoda A."/>
            <person name="Oliveira C."/>
            <person name="Osipova E."/>
            <person name="Leigh N.D."/>
            <person name="Simon A."/>
            <person name="Yun M.H."/>
        </authorList>
    </citation>
    <scope>NUCLEOTIDE SEQUENCE</scope>
    <source>
        <strain evidence="2">20211129_DDA</strain>
        <tissue evidence="2">Liver</tissue>
    </source>
</reference>
<evidence type="ECO:0000313" key="2">
    <source>
        <dbReference type="EMBL" id="KAJ1105632.1"/>
    </source>
</evidence>
<accession>A0AAV7MTF1</accession>
<evidence type="ECO:0000313" key="3">
    <source>
        <dbReference type="Proteomes" id="UP001066276"/>
    </source>
</evidence>